<evidence type="ECO:0000313" key="2">
    <source>
        <dbReference type="Proteomes" id="UP001515480"/>
    </source>
</evidence>
<name>A0AB34K0W0_PRYPA</name>
<dbReference type="AlphaFoldDB" id="A0AB34K0W0"/>
<dbReference type="Proteomes" id="UP001515480">
    <property type="component" value="Unassembled WGS sequence"/>
</dbReference>
<organism evidence="1 2">
    <name type="scientific">Prymnesium parvum</name>
    <name type="common">Toxic golden alga</name>
    <dbReference type="NCBI Taxonomy" id="97485"/>
    <lineage>
        <taxon>Eukaryota</taxon>
        <taxon>Haptista</taxon>
        <taxon>Haptophyta</taxon>
        <taxon>Prymnesiophyceae</taxon>
        <taxon>Prymnesiales</taxon>
        <taxon>Prymnesiaceae</taxon>
        <taxon>Prymnesium</taxon>
    </lineage>
</organism>
<sequence>MSQLDPAAFSQTRGWLTGICALSIEGLAKLPNSALAHIVICMHQQRVEQTLLHDGAPSNSLEILEPCFQIDSEELSNIHWKLESQLSLLELRSTVSVLRCWSLYSEYVDKLHHAASEIEKLARLMLSSFHI</sequence>
<accession>A0AB34K0W0</accession>
<reference evidence="1 2" key="1">
    <citation type="journal article" date="2024" name="Science">
        <title>Giant polyketide synthase enzymes in the biosynthesis of giant marine polyether toxins.</title>
        <authorList>
            <person name="Fallon T.R."/>
            <person name="Shende V.V."/>
            <person name="Wierzbicki I.H."/>
            <person name="Pendleton A.L."/>
            <person name="Watervoot N.F."/>
            <person name="Auber R.P."/>
            <person name="Gonzalez D.J."/>
            <person name="Wisecaver J.H."/>
            <person name="Moore B.S."/>
        </authorList>
    </citation>
    <scope>NUCLEOTIDE SEQUENCE [LARGE SCALE GENOMIC DNA]</scope>
    <source>
        <strain evidence="1 2">12B1</strain>
    </source>
</reference>
<evidence type="ECO:0000313" key="1">
    <source>
        <dbReference type="EMBL" id="KAL1527630.1"/>
    </source>
</evidence>
<proteinExistence type="predicted"/>
<dbReference type="EMBL" id="JBGBPQ010000002">
    <property type="protein sequence ID" value="KAL1527630.1"/>
    <property type="molecule type" value="Genomic_DNA"/>
</dbReference>
<gene>
    <name evidence="1" type="ORF">AB1Y20_009016</name>
</gene>
<comment type="caution">
    <text evidence="1">The sequence shown here is derived from an EMBL/GenBank/DDBJ whole genome shotgun (WGS) entry which is preliminary data.</text>
</comment>
<protein>
    <submittedName>
        <fullName evidence="1">Uncharacterized protein</fullName>
    </submittedName>
</protein>
<keyword evidence="2" id="KW-1185">Reference proteome</keyword>